<dbReference type="KEGG" id="mah:MEALZ_4020"/>
<sequence>MLRTLSQFSLTYGTLPWASGCLLTRAIRAPPQALPKLEVRKVFPIAYKVERSLIRKGLKAN</sequence>
<protein>
    <submittedName>
        <fullName evidence="1">Uncharacterized protein</fullName>
    </submittedName>
</protein>
<dbReference type="HOGENOM" id="CLU_2917302_0_0_6"/>
<keyword evidence="2" id="KW-1185">Reference proteome</keyword>
<accession>G4T1C7</accession>
<dbReference type="PROSITE" id="PS51257">
    <property type="entry name" value="PROKAR_LIPOPROTEIN"/>
    <property type="match status" value="1"/>
</dbReference>
<reference evidence="2" key="1">
    <citation type="journal article" date="2012" name="J. Bacteriol.">
        <title>Genome sequence of the haloalkaliphilic methanotrophic bacterium Methylomicrobium alcaliphilum 20Z.</title>
        <authorList>
            <person name="Vuilleumier S."/>
            <person name="Khmelenina V.N."/>
            <person name="Bringel F."/>
            <person name="Reshetnikov A.S."/>
            <person name="Lajus A."/>
            <person name="Mangenot S."/>
            <person name="Rouy Z."/>
            <person name="Op den Camp H.J."/>
            <person name="Jetten M.S."/>
            <person name="Dispirito A.A."/>
            <person name="Dunfield P."/>
            <person name="Klotz M.G."/>
            <person name="Semrau J.D."/>
            <person name="Stein L.Y."/>
            <person name="Barbe V."/>
            <person name="Medigue C."/>
            <person name="Trotsenko Y.A."/>
            <person name="Kalyuzhnaya M.G."/>
        </authorList>
    </citation>
    <scope>NUCLEOTIDE SEQUENCE [LARGE SCALE GENOMIC DNA]</scope>
    <source>
        <strain evidence="2">DSM 19304 / NCIMB 14124 / VKM B-2133 / 20Z</strain>
    </source>
</reference>
<dbReference type="AlphaFoldDB" id="G4T1C7"/>
<dbReference type="EMBL" id="FO082060">
    <property type="protein sequence ID" value="CCE25676.1"/>
    <property type="molecule type" value="Genomic_DNA"/>
</dbReference>
<dbReference type="Proteomes" id="UP000008315">
    <property type="component" value="Chromosome"/>
</dbReference>
<gene>
    <name evidence="1" type="ordered locus">MEALZ_4020</name>
</gene>
<dbReference type="STRING" id="1091494.MEALZ_4020"/>
<evidence type="ECO:0000313" key="2">
    <source>
        <dbReference type="Proteomes" id="UP000008315"/>
    </source>
</evidence>
<name>G4T1C7_META2</name>
<proteinExistence type="predicted"/>
<evidence type="ECO:0000313" key="1">
    <source>
        <dbReference type="EMBL" id="CCE25676.1"/>
    </source>
</evidence>
<organism evidence="1 2">
    <name type="scientific">Methylotuvimicrobium alcaliphilum (strain DSM 19304 / NCIMB 14124 / VKM B-2133 / 20Z)</name>
    <name type="common">Methylomicrobium alcaliphilum</name>
    <dbReference type="NCBI Taxonomy" id="1091494"/>
    <lineage>
        <taxon>Bacteria</taxon>
        <taxon>Pseudomonadati</taxon>
        <taxon>Pseudomonadota</taxon>
        <taxon>Gammaproteobacteria</taxon>
        <taxon>Methylococcales</taxon>
        <taxon>Methylococcaceae</taxon>
        <taxon>Methylotuvimicrobium</taxon>
    </lineage>
</organism>